<keyword evidence="4 10" id="KW-1133">Transmembrane helix</keyword>
<dbReference type="Gene3D" id="1.20.1070.10">
    <property type="entry name" value="Rhodopsin 7-helix transmembrane proteins"/>
    <property type="match status" value="1"/>
</dbReference>
<evidence type="ECO:0000313" key="12">
    <source>
        <dbReference type="Proteomes" id="UP001652580"/>
    </source>
</evidence>
<dbReference type="PROSITE" id="PS00237">
    <property type="entry name" value="G_PROTEIN_RECEP_F1_1"/>
    <property type="match status" value="1"/>
</dbReference>
<dbReference type="GeneID" id="114235930"/>
<feature type="transmembrane region" description="Helical" evidence="10">
    <location>
        <begin position="130"/>
        <end position="153"/>
    </location>
</feature>
<evidence type="ECO:0000256" key="5">
    <source>
        <dbReference type="ARBA" id="ARBA00023040"/>
    </source>
</evidence>
<keyword evidence="6 10" id="KW-0472">Membrane</keyword>
<dbReference type="Proteomes" id="UP001652580">
    <property type="component" value="Chromosome 13"/>
</dbReference>
<dbReference type="GO" id="GO:0007197">
    <property type="term" value="P:adenylate cyclase-inhibiting G protein-coupled acetylcholine receptor signaling pathway"/>
    <property type="evidence" value="ECO:0007669"/>
    <property type="project" value="TreeGrafter"/>
</dbReference>
<dbReference type="PANTHER" id="PTHR24247">
    <property type="entry name" value="5-HYDROXYTRYPTAMINE RECEPTOR"/>
    <property type="match status" value="1"/>
</dbReference>
<sequence>MPATNDTTDLPSETSIALAFLMSLLAFAIMVGNAVVILAFVVDKNLRHRSNYFFLNLAISDFFVGKCDLHSLYIPHRLFNWKFEDNICAFWLTIDYLLCTTSVYNIVLISFDRYQSVSNAVSCRAQHTGILKIVVLMVAIWVVAFLVHGPIILVSEAWKNGKGDCEPRFFTEWYIPLPFTSSFPISTKEKLTKHTKRQNPQFEETEEASELDIVGMSELSDWEFKPTLMNMLRSLVDEVVSLQGNIGFLRTPVENRYRCYSYSTEEETKEYMTGPRWYNQQIMKPELELRESET</sequence>
<evidence type="ECO:0000256" key="10">
    <source>
        <dbReference type="SAM" id="Phobius"/>
    </source>
</evidence>
<feature type="transmembrane region" description="Helical" evidence="10">
    <location>
        <begin position="89"/>
        <end position="109"/>
    </location>
</feature>
<evidence type="ECO:0000256" key="4">
    <source>
        <dbReference type="ARBA" id="ARBA00022989"/>
    </source>
</evidence>
<keyword evidence="3 9" id="KW-0812">Transmembrane</keyword>
<evidence type="ECO:0000256" key="8">
    <source>
        <dbReference type="ARBA" id="ARBA00023224"/>
    </source>
</evidence>
<evidence type="ECO:0000256" key="1">
    <source>
        <dbReference type="ARBA" id="ARBA00004651"/>
    </source>
</evidence>
<gene>
    <name evidence="13" type="primary">HRH4</name>
</gene>
<keyword evidence="12" id="KW-1185">Reference proteome</keyword>
<feature type="domain" description="G-protein coupled receptors family 1 profile" evidence="11">
    <location>
        <begin position="32"/>
        <end position="153"/>
    </location>
</feature>
<keyword evidence="8 9" id="KW-0807">Transducer</keyword>
<dbReference type="SUPFAM" id="SSF81321">
    <property type="entry name" value="Family A G protein-coupled receptor-like"/>
    <property type="match status" value="1"/>
</dbReference>
<dbReference type="PANTHER" id="PTHR24247:SF199">
    <property type="entry name" value="HISTAMINE H4 RECEPTOR"/>
    <property type="match status" value="1"/>
</dbReference>
<dbReference type="GO" id="GO:0030425">
    <property type="term" value="C:dendrite"/>
    <property type="evidence" value="ECO:0007669"/>
    <property type="project" value="TreeGrafter"/>
</dbReference>
<keyword evidence="2" id="KW-1003">Cell membrane</keyword>
<dbReference type="GO" id="GO:0016907">
    <property type="term" value="F:G protein-coupled acetylcholine receptor activity"/>
    <property type="evidence" value="ECO:0007669"/>
    <property type="project" value="TreeGrafter"/>
</dbReference>
<organism evidence="12 13">
    <name type="scientific">Balaenoptera acutorostrata</name>
    <name type="common">Common minke whale</name>
    <name type="synonym">Balaena rostrata</name>
    <dbReference type="NCBI Taxonomy" id="9767"/>
    <lineage>
        <taxon>Eukaryota</taxon>
        <taxon>Metazoa</taxon>
        <taxon>Chordata</taxon>
        <taxon>Craniata</taxon>
        <taxon>Vertebrata</taxon>
        <taxon>Euteleostomi</taxon>
        <taxon>Mammalia</taxon>
        <taxon>Eutheria</taxon>
        <taxon>Laurasiatheria</taxon>
        <taxon>Artiodactyla</taxon>
        <taxon>Whippomorpha</taxon>
        <taxon>Cetacea</taxon>
        <taxon>Mysticeti</taxon>
        <taxon>Balaenopteridae</taxon>
        <taxon>Balaenoptera</taxon>
    </lineage>
</organism>
<evidence type="ECO:0000256" key="7">
    <source>
        <dbReference type="ARBA" id="ARBA00023170"/>
    </source>
</evidence>
<comment type="similarity">
    <text evidence="9">Belongs to the G-protein coupled receptor 1 family.</text>
</comment>
<comment type="subcellular location">
    <subcellularLocation>
        <location evidence="1">Cell membrane</location>
        <topology evidence="1">Multi-pass membrane protein</topology>
    </subcellularLocation>
</comment>
<feature type="transmembrane region" description="Helical" evidence="10">
    <location>
        <begin position="53"/>
        <end position="74"/>
    </location>
</feature>
<dbReference type="RefSeq" id="XP_028018507.2">
    <property type="nucleotide sequence ID" value="XM_028162706.2"/>
</dbReference>
<dbReference type="PRINTS" id="PR00237">
    <property type="entry name" value="GPCRRHODOPSN"/>
</dbReference>
<evidence type="ECO:0000256" key="2">
    <source>
        <dbReference type="ARBA" id="ARBA00022475"/>
    </source>
</evidence>
<keyword evidence="7 9" id="KW-0675">Receptor</keyword>
<dbReference type="Pfam" id="PF00001">
    <property type="entry name" value="7tm_1"/>
    <property type="match status" value="1"/>
</dbReference>
<evidence type="ECO:0000256" key="3">
    <source>
        <dbReference type="ARBA" id="ARBA00022692"/>
    </source>
</evidence>
<evidence type="ECO:0000259" key="11">
    <source>
        <dbReference type="PROSITE" id="PS50262"/>
    </source>
</evidence>
<protein>
    <submittedName>
        <fullName evidence="13">Histamine H4 receptor</fullName>
    </submittedName>
</protein>
<evidence type="ECO:0000313" key="13">
    <source>
        <dbReference type="RefSeq" id="XP_028018507.2"/>
    </source>
</evidence>
<dbReference type="GO" id="GO:0005886">
    <property type="term" value="C:plasma membrane"/>
    <property type="evidence" value="ECO:0007669"/>
    <property type="project" value="UniProtKB-SubCell"/>
</dbReference>
<dbReference type="InParanoid" id="A0A452C640"/>
<dbReference type="GO" id="GO:0007187">
    <property type="term" value="P:G protein-coupled receptor signaling pathway, coupled to cyclic nucleotide second messenger"/>
    <property type="evidence" value="ECO:0007669"/>
    <property type="project" value="TreeGrafter"/>
</dbReference>
<dbReference type="GO" id="GO:0045202">
    <property type="term" value="C:synapse"/>
    <property type="evidence" value="ECO:0007669"/>
    <property type="project" value="TreeGrafter"/>
</dbReference>
<name>A0A452C640_BALAC</name>
<accession>A0A452C640</accession>
<dbReference type="InterPro" id="IPR017452">
    <property type="entry name" value="GPCR_Rhodpsn_7TM"/>
</dbReference>
<feature type="transmembrane region" description="Helical" evidence="10">
    <location>
        <begin position="16"/>
        <end position="41"/>
    </location>
</feature>
<dbReference type="PROSITE" id="PS50262">
    <property type="entry name" value="G_PROTEIN_RECEP_F1_2"/>
    <property type="match status" value="1"/>
</dbReference>
<reference evidence="13" key="1">
    <citation type="submission" date="2025-08" db="UniProtKB">
        <authorList>
            <consortium name="RefSeq"/>
        </authorList>
    </citation>
    <scope>IDENTIFICATION</scope>
</reference>
<dbReference type="AlphaFoldDB" id="A0A452C640"/>
<dbReference type="InterPro" id="IPR000276">
    <property type="entry name" value="GPCR_Rhodpsn"/>
</dbReference>
<dbReference type="GO" id="GO:0004993">
    <property type="term" value="F:G protein-coupled serotonin receptor activity"/>
    <property type="evidence" value="ECO:0007669"/>
    <property type="project" value="TreeGrafter"/>
</dbReference>
<evidence type="ECO:0000256" key="9">
    <source>
        <dbReference type="RuleBase" id="RU000688"/>
    </source>
</evidence>
<evidence type="ECO:0000256" key="6">
    <source>
        <dbReference type="ARBA" id="ARBA00023136"/>
    </source>
</evidence>
<proteinExistence type="inferred from homology"/>
<keyword evidence="5 9" id="KW-0297">G-protein coupled receptor</keyword>